<dbReference type="STRING" id="35722.A0A0B7NLA5"/>
<dbReference type="Gene3D" id="2.60.40.10">
    <property type="entry name" value="Immunoglobulins"/>
    <property type="match status" value="1"/>
</dbReference>
<dbReference type="AlphaFoldDB" id="A0A0B7NLA5"/>
<evidence type="ECO:0000313" key="8">
    <source>
        <dbReference type="Proteomes" id="UP000054107"/>
    </source>
</evidence>
<accession>A0A0B7NLA5</accession>
<dbReference type="InterPro" id="IPR016763">
    <property type="entry name" value="VAP"/>
</dbReference>
<dbReference type="PANTHER" id="PTHR10809">
    <property type="entry name" value="VESICLE-ASSOCIATED MEMBRANE PROTEIN-ASSOCIATED PROTEIN"/>
    <property type="match status" value="1"/>
</dbReference>
<dbReference type="PANTHER" id="PTHR10809:SF6">
    <property type="entry name" value="AT11025P-RELATED"/>
    <property type="match status" value="1"/>
</dbReference>
<sequence>MPIRISPTTLVFKRPLTTRHVRKMHITNDGLKYLAFKVKTTSLKSYGVLPSSGIISPNSKQTILVKKFALKQEPDIAVKCNDKFKILIAYADANDINRSIGFVVASDFRASNMYVCSPK</sequence>
<dbReference type="SUPFAM" id="SSF49354">
    <property type="entry name" value="PapD-like"/>
    <property type="match status" value="1"/>
</dbReference>
<comment type="subcellular location">
    <subcellularLocation>
        <location evidence="1">Membrane</location>
        <topology evidence="1">Single-pass type IV membrane protein</topology>
    </subcellularLocation>
</comment>
<dbReference type="GO" id="GO:0005886">
    <property type="term" value="C:plasma membrane"/>
    <property type="evidence" value="ECO:0007669"/>
    <property type="project" value="TreeGrafter"/>
</dbReference>
<keyword evidence="3" id="KW-0812">Transmembrane</keyword>
<evidence type="ECO:0000259" key="6">
    <source>
        <dbReference type="PROSITE" id="PS50202"/>
    </source>
</evidence>
<protein>
    <recommendedName>
        <fullName evidence="6">MSP domain-containing protein</fullName>
    </recommendedName>
</protein>
<dbReference type="Proteomes" id="UP000054107">
    <property type="component" value="Unassembled WGS sequence"/>
</dbReference>
<dbReference type="InterPro" id="IPR008962">
    <property type="entry name" value="PapD-like_sf"/>
</dbReference>
<keyword evidence="8" id="KW-1185">Reference proteome</keyword>
<dbReference type="EMBL" id="LN733056">
    <property type="protein sequence ID" value="CEP16310.1"/>
    <property type="molecule type" value="Genomic_DNA"/>
</dbReference>
<dbReference type="OrthoDB" id="264603at2759"/>
<evidence type="ECO:0000313" key="7">
    <source>
        <dbReference type="EMBL" id="CEP16310.1"/>
    </source>
</evidence>
<dbReference type="Pfam" id="PF00635">
    <property type="entry name" value="Motile_Sperm"/>
    <property type="match status" value="1"/>
</dbReference>
<dbReference type="GO" id="GO:0090158">
    <property type="term" value="P:endoplasmic reticulum membrane organization"/>
    <property type="evidence" value="ECO:0007669"/>
    <property type="project" value="TreeGrafter"/>
</dbReference>
<dbReference type="GO" id="GO:0005789">
    <property type="term" value="C:endoplasmic reticulum membrane"/>
    <property type="evidence" value="ECO:0007669"/>
    <property type="project" value="InterPro"/>
</dbReference>
<reference evidence="7 8" key="1">
    <citation type="submission" date="2014-09" db="EMBL/GenBank/DDBJ databases">
        <authorList>
            <person name="Ellenberger Sabrina"/>
        </authorList>
    </citation>
    <scope>NUCLEOTIDE SEQUENCE [LARGE SCALE GENOMIC DNA]</scope>
    <source>
        <strain evidence="7 8">CBS 412.66</strain>
    </source>
</reference>
<dbReference type="InterPro" id="IPR000535">
    <property type="entry name" value="MSP_dom"/>
</dbReference>
<keyword evidence="5" id="KW-0472">Membrane</keyword>
<evidence type="ECO:0000256" key="1">
    <source>
        <dbReference type="ARBA" id="ARBA00004211"/>
    </source>
</evidence>
<name>A0A0B7NLA5_9FUNG</name>
<keyword evidence="4" id="KW-1133">Transmembrane helix</keyword>
<feature type="domain" description="MSP" evidence="6">
    <location>
        <begin position="2"/>
        <end position="119"/>
    </location>
</feature>
<evidence type="ECO:0000256" key="5">
    <source>
        <dbReference type="ARBA" id="ARBA00023136"/>
    </source>
</evidence>
<evidence type="ECO:0000256" key="4">
    <source>
        <dbReference type="ARBA" id="ARBA00022989"/>
    </source>
</evidence>
<dbReference type="InterPro" id="IPR013783">
    <property type="entry name" value="Ig-like_fold"/>
</dbReference>
<evidence type="ECO:0000256" key="2">
    <source>
        <dbReference type="ARBA" id="ARBA00008932"/>
    </source>
</evidence>
<proteinExistence type="inferred from homology"/>
<dbReference type="PROSITE" id="PS50202">
    <property type="entry name" value="MSP"/>
    <property type="match status" value="1"/>
</dbReference>
<organism evidence="7 8">
    <name type="scientific">Parasitella parasitica</name>
    <dbReference type="NCBI Taxonomy" id="35722"/>
    <lineage>
        <taxon>Eukaryota</taxon>
        <taxon>Fungi</taxon>
        <taxon>Fungi incertae sedis</taxon>
        <taxon>Mucoromycota</taxon>
        <taxon>Mucoromycotina</taxon>
        <taxon>Mucoromycetes</taxon>
        <taxon>Mucorales</taxon>
        <taxon>Mucorineae</taxon>
        <taxon>Mucoraceae</taxon>
        <taxon>Parasitella</taxon>
    </lineage>
</organism>
<gene>
    <name evidence="7" type="primary">PARPA_10566.1 scaffold 41189</name>
</gene>
<dbReference type="GO" id="GO:0061817">
    <property type="term" value="P:endoplasmic reticulum-plasma membrane tethering"/>
    <property type="evidence" value="ECO:0007669"/>
    <property type="project" value="TreeGrafter"/>
</dbReference>
<evidence type="ECO:0000256" key="3">
    <source>
        <dbReference type="ARBA" id="ARBA00022692"/>
    </source>
</evidence>
<comment type="similarity">
    <text evidence="2">Belongs to the VAMP-associated protein (VAP) (TC 9.B.17) family.</text>
</comment>